<evidence type="ECO:0000313" key="1">
    <source>
        <dbReference type="EMBL" id="KAG7325576.1"/>
    </source>
</evidence>
<accession>A0A9D3NN27</accession>
<evidence type="ECO:0000313" key="2">
    <source>
        <dbReference type="Proteomes" id="UP000824219"/>
    </source>
</evidence>
<dbReference type="EMBL" id="JAHKSW010000012">
    <property type="protein sequence ID" value="KAG7325576.1"/>
    <property type="molecule type" value="Genomic_DNA"/>
</dbReference>
<gene>
    <name evidence="1" type="ORF">KOW79_010501</name>
</gene>
<dbReference type="Proteomes" id="UP000824219">
    <property type="component" value="Linkage Group LG12"/>
</dbReference>
<comment type="caution">
    <text evidence="1">The sequence shown here is derived from an EMBL/GenBank/DDBJ whole genome shotgun (WGS) entry which is preliminary data.</text>
</comment>
<reference evidence="1 2" key="1">
    <citation type="submission" date="2021-06" db="EMBL/GenBank/DDBJ databases">
        <title>Chromosome-level genome assembly of the red-tail catfish (Hemibagrus wyckioides).</title>
        <authorList>
            <person name="Shao F."/>
        </authorList>
    </citation>
    <scope>NUCLEOTIDE SEQUENCE [LARGE SCALE GENOMIC DNA]</scope>
    <source>
        <strain evidence="1">EC202008001</strain>
        <tissue evidence="1">Blood</tissue>
    </source>
</reference>
<sequence length="83" mass="9694">MPFFCYSVISGQQQIVRVKVQSNEDVNDPGVKEAILEQINQKLKDRLNTENITVKWRKQPDGFVFHKEKEEKNTTVVNEKCDL</sequence>
<dbReference type="OrthoDB" id="6369810at2759"/>
<proteinExistence type="predicted"/>
<name>A0A9D3NN27_9TELE</name>
<organism evidence="1 2">
    <name type="scientific">Hemibagrus wyckioides</name>
    <dbReference type="NCBI Taxonomy" id="337641"/>
    <lineage>
        <taxon>Eukaryota</taxon>
        <taxon>Metazoa</taxon>
        <taxon>Chordata</taxon>
        <taxon>Craniata</taxon>
        <taxon>Vertebrata</taxon>
        <taxon>Euteleostomi</taxon>
        <taxon>Actinopterygii</taxon>
        <taxon>Neopterygii</taxon>
        <taxon>Teleostei</taxon>
        <taxon>Ostariophysi</taxon>
        <taxon>Siluriformes</taxon>
        <taxon>Bagridae</taxon>
        <taxon>Hemibagrus</taxon>
    </lineage>
</organism>
<protein>
    <submittedName>
        <fullName evidence="1">Uncharacterized protein</fullName>
    </submittedName>
</protein>
<keyword evidence="2" id="KW-1185">Reference proteome</keyword>
<dbReference type="AlphaFoldDB" id="A0A9D3NN27"/>